<dbReference type="EC" id="2.4.-.-" evidence="1"/>
<sequence length="340" mass="39243">MMVRRTESAYPFPGGRPRVPTIHRIRAAFRAFGDLFPGMRYKKIRIQQVGKAFRALNEDDVALITLTHNDKRLLQPFLTHYRQLGVTRFLIVDDRSTDGTKEFLSQEPDVDLYESNCRYSDAYRGRAWRQILVNRYGRGRWYLNVDSDEFLVFAAAPSLPQLISWLEKRGIRHMPAPMLDMYPPGYVEAADYAFPRDGMPWTIASLVDEDGYDLRAGARAWSLKGGVRQRFFQSKAELMKYPLMHWDSLTRLDKSIHFPNPYWRNFSAPAGALLHFKFFSGFSDDFAEVVRNGQHFGGGQIYQDILEKIQQPAQIVLETATSITYTGARKLARMGFFSVE</sequence>
<dbReference type="Proteomes" id="UP001595796">
    <property type="component" value="Unassembled WGS sequence"/>
</dbReference>
<dbReference type="Gene3D" id="3.90.550.10">
    <property type="entry name" value="Spore Coat Polysaccharide Biosynthesis Protein SpsA, Chain A"/>
    <property type="match status" value="1"/>
</dbReference>
<dbReference type="CDD" id="cd00761">
    <property type="entry name" value="Glyco_tranf_GTA_type"/>
    <property type="match status" value="1"/>
</dbReference>
<keyword evidence="2" id="KW-1185">Reference proteome</keyword>
<dbReference type="Pfam" id="PF13704">
    <property type="entry name" value="Glyco_tranf_2_4"/>
    <property type="match status" value="1"/>
</dbReference>
<dbReference type="GO" id="GO:0016757">
    <property type="term" value="F:glycosyltransferase activity"/>
    <property type="evidence" value="ECO:0007669"/>
    <property type="project" value="UniProtKB-KW"/>
</dbReference>
<accession>A0ABV9Z6E5</accession>
<keyword evidence="1" id="KW-0808">Transferase</keyword>
<evidence type="ECO:0000313" key="1">
    <source>
        <dbReference type="EMBL" id="MFC5069267.1"/>
    </source>
</evidence>
<dbReference type="EMBL" id="JBHSJF010000006">
    <property type="protein sequence ID" value="MFC5069267.1"/>
    <property type="molecule type" value="Genomic_DNA"/>
</dbReference>
<proteinExistence type="predicted"/>
<dbReference type="SUPFAM" id="SSF53448">
    <property type="entry name" value="Nucleotide-diphospho-sugar transferases"/>
    <property type="match status" value="1"/>
</dbReference>
<keyword evidence="1" id="KW-0328">Glycosyltransferase</keyword>
<gene>
    <name evidence="1" type="ORF">ACFPFW_14720</name>
</gene>
<protein>
    <submittedName>
        <fullName evidence="1">Glycosyltransferase family 2 protein</fullName>
        <ecNumber evidence="1">2.4.-.-</ecNumber>
    </submittedName>
</protein>
<evidence type="ECO:0000313" key="2">
    <source>
        <dbReference type="Proteomes" id="UP001595796"/>
    </source>
</evidence>
<dbReference type="InterPro" id="IPR029044">
    <property type="entry name" value="Nucleotide-diphossugar_trans"/>
</dbReference>
<reference evidence="2" key="1">
    <citation type="journal article" date="2019" name="Int. J. Syst. Evol. Microbiol.">
        <title>The Global Catalogue of Microorganisms (GCM) 10K type strain sequencing project: providing services to taxonomists for standard genome sequencing and annotation.</title>
        <authorList>
            <consortium name="The Broad Institute Genomics Platform"/>
            <consortium name="The Broad Institute Genome Sequencing Center for Infectious Disease"/>
            <person name="Wu L."/>
            <person name="Ma J."/>
        </authorList>
    </citation>
    <scope>NUCLEOTIDE SEQUENCE [LARGE SCALE GENOMIC DNA]</scope>
    <source>
        <strain evidence="2">CGMCC 1.16444</strain>
    </source>
</reference>
<dbReference type="RefSeq" id="WP_114958244.1">
    <property type="nucleotide sequence ID" value="NZ_JBHSJF010000006.1"/>
</dbReference>
<comment type="caution">
    <text evidence="1">The sequence shown here is derived from an EMBL/GenBank/DDBJ whole genome shotgun (WGS) entry which is preliminary data.</text>
</comment>
<name>A0ABV9Z6E5_9HYPH</name>
<organism evidence="1 2">
    <name type="scientific">Flaviflagellibacter deserti</name>
    <dbReference type="NCBI Taxonomy" id="2267266"/>
    <lineage>
        <taxon>Bacteria</taxon>
        <taxon>Pseudomonadati</taxon>
        <taxon>Pseudomonadota</taxon>
        <taxon>Alphaproteobacteria</taxon>
        <taxon>Hyphomicrobiales</taxon>
        <taxon>Flaviflagellibacter</taxon>
    </lineage>
</organism>